<dbReference type="AlphaFoldDB" id="A0A9N9MJ55"/>
<reference evidence="4" key="1">
    <citation type="submission" date="2022-01" db="EMBL/GenBank/DDBJ databases">
        <authorList>
            <person name="King R."/>
        </authorList>
    </citation>
    <scope>NUCLEOTIDE SEQUENCE</scope>
</reference>
<feature type="domain" description="SKICH" evidence="3">
    <location>
        <begin position="10"/>
        <end position="109"/>
    </location>
</feature>
<proteinExistence type="predicted"/>
<gene>
    <name evidence="4" type="ORF">CEUTPL_LOCUS4018</name>
</gene>
<protein>
    <recommendedName>
        <fullName evidence="3">SKICH domain-containing protein</fullName>
    </recommendedName>
</protein>
<evidence type="ECO:0000313" key="4">
    <source>
        <dbReference type="EMBL" id="CAG9763353.1"/>
    </source>
</evidence>
<dbReference type="Gene3D" id="2.60.40.2840">
    <property type="match status" value="1"/>
</dbReference>
<dbReference type="InterPro" id="IPR041611">
    <property type="entry name" value="SKICH"/>
</dbReference>
<evidence type="ECO:0000259" key="3">
    <source>
        <dbReference type="Pfam" id="PF17751"/>
    </source>
</evidence>
<dbReference type="PANTHER" id="PTHR31915">
    <property type="entry name" value="SKICH DOMAIN-CONTAINING PROTEIN"/>
    <property type="match status" value="1"/>
</dbReference>
<evidence type="ECO:0000256" key="1">
    <source>
        <dbReference type="ARBA" id="ARBA00023054"/>
    </source>
</evidence>
<dbReference type="InterPro" id="IPR051002">
    <property type="entry name" value="UBA_autophagy_assoc_protein"/>
</dbReference>
<dbReference type="Pfam" id="PF17751">
    <property type="entry name" value="SKICH"/>
    <property type="match status" value="1"/>
</dbReference>
<name>A0A9N9MJ55_9CUCU</name>
<dbReference type="EMBL" id="OU892289">
    <property type="protein sequence ID" value="CAG9763353.1"/>
    <property type="molecule type" value="Genomic_DNA"/>
</dbReference>
<evidence type="ECO:0000256" key="2">
    <source>
        <dbReference type="SAM" id="Coils"/>
    </source>
</evidence>
<evidence type="ECO:0000313" key="5">
    <source>
        <dbReference type="Proteomes" id="UP001152799"/>
    </source>
</evidence>
<organism evidence="4 5">
    <name type="scientific">Ceutorhynchus assimilis</name>
    <name type="common">cabbage seed weevil</name>
    <dbReference type="NCBI Taxonomy" id="467358"/>
    <lineage>
        <taxon>Eukaryota</taxon>
        <taxon>Metazoa</taxon>
        <taxon>Ecdysozoa</taxon>
        <taxon>Arthropoda</taxon>
        <taxon>Hexapoda</taxon>
        <taxon>Insecta</taxon>
        <taxon>Pterygota</taxon>
        <taxon>Neoptera</taxon>
        <taxon>Endopterygota</taxon>
        <taxon>Coleoptera</taxon>
        <taxon>Polyphaga</taxon>
        <taxon>Cucujiformia</taxon>
        <taxon>Curculionidae</taxon>
        <taxon>Ceutorhynchinae</taxon>
        <taxon>Ceutorhynchus</taxon>
    </lineage>
</organism>
<dbReference type="OrthoDB" id="10015001at2759"/>
<keyword evidence="5" id="KW-1185">Reference proteome</keyword>
<dbReference type="Proteomes" id="UP001152799">
    <property type="component" value="Chromosome 13"/>
</dbReference>
<dbReference type="PANTHER" id="PTHR31915:SF6">
    <property type="entry name" value="SKICH DOMAIN-CONTAINING PROTEIN"/>
    <property type="match status" value="1"/>
</dbReference>
<feature type="coiled-coil region" evidence="2">
    <location>
        <begin position="127"/>
        <end position="161"/>
    </location>
</feature>
<accession>A0A9N9MJ55</accession>
<keyword evidence="1 2" id="KW-0175">Coiled coil</keyword>
<sequence length="276" mass="31798">MASLSSTALVTFQGIQDQYSLNSDLTFQFTFKSSQDFPLKDSLAIFKLGWNHVTEYVAIKSAPIDVSPEQIIYSVTFNQHILPKNIEDLFQVCYLRGQILCGASSPFQFTDNAMPTKDEDFEIVYDKAHKTRVLSEKDQEIERLKEENEILRESLRTLIISSKNKDTLKEIKGMKTMVLRHDAEIKMLKDKIRAGGEEYKKLYIENFMVKTRYDKLRAKMLGLNDDDEKCTTKKYEKSKTRFPYTDDEDSDDGIGVADLDLDDLKSIPPFPSILKK</sequence>